<sequence length="268" mass="31271">MINKEKNIMLMYNLVKYFPKCNKIIVKYEEPLPSGTHPCTNGFIGANHELKQKFKGAKCSAAINFAYNIMNNSDEVNNDALCFFLYYWLYKVFKASDIVSTSAFSIYKAILSHVSSGNTLCKKYIRNSITDYELALLNILSDLYKTFNNINDSEEWNTEDSFLFELKYIISEYKKGIEEQYSNIDKSQISTPCQNNKAFTFIIPLVLILTTFFILLIIYRFTSYGSYILSGIKRIRNKWNNKNEKWAINKSYEISSNIPSDMRYILYI</sequence>
<comment type="caution">
    <text evidence="2">The sequence shown here is derived from an EMBL/GenBank/DDBJ whole genome shotgun (WGS) entry which is preliminary data.</text>
</comment>
<gene>
    <name evidence="2" type="ORF">PGO_000330</name>
</gene>
<dbReference type="RefSeq" id="XP_028546553.1">
    <property type="nucleotide sequence ID" value="XM_028690752.1"/>
</dbReference>
<accession>A0A1Y1JVQ1</accession>
<evidence type="ECO:0000256" key="1">
    <source>
        <dbReference type="SAM" id="Phobius"/>
    </source>
</evidence>
<evidence type="ECO:0000313" key="2">
    <source>
        <dbReference type="EMBL" id="GAW83964.1"/>
    </source>
</evidence>
<dbReference type="EMBL" id="BDQF01000043">
    <property type="protein sequence ID" value="GAW83964.1"/>
    <property type="molecule type" value="Genomic_DNA"/>
</dbReference>
<proteinExistence type="predicted"/>
<organism evidence="2 3">
    <name type="scientific">Plasmodium gonderi</name>
    <dbReference type="NCBI Taxonomy" id="77519"/>
    <lineage>
        <taxon>Eukaryota</taxon>
        <taxon>Sar</taxon>
        <taxon>Alveolata</taxon>
        <taxon>Apicomplexa</taxon>
        <taxon>Aconoidasida</taxon>
        <taxon>Haemosporida</taxon>
        <taxon>Plasmodiidae</taxon>
        <taxon>Plasmodium</taxon>
        <taxon>Plasmodium (Plasmodium)</taxon>
    </lineage>
</organism>
<name>A0A1Y1JVQ1_PLAGO</name>
<reference evidence="3" key="1">
    <citation type="submission" date="2017-04" db="EMBL/GenBank/DDBJ databases">
        <title>Plasmodium gonderi genome.</title>
        <authorList>
            <person name="Arisue N."/>
            <person name="Honma H."/>
            <person name="Kawai S."/>
            <person name="Tougan T."/>
            <person name="Tanabe K."/>
            <person name="Horii T."/>
        </authorList>
    </citation>
    <scope>NUCLEOTIDE SEQUENCE [LARGE SCALE GENOMIC DNA]</scope>
    <source>
        <strain evidence="3">ATCC 30045</strain>
    </source>
</reference>
<keyword evidence="3" id="KW-1185">Reference proteome</keyword>
<dbReference type="GeneID" id="39744772"/>
<protein>
    <submittedName>
        <fullName evidence="2">Variable surface protein</fullName>
    </submittedName>
</protein>
<feature type="transmembrane region" description="Helical" evidence="1">
    <location>
        <begin position="198"/>
        <end position="219"/>
    </location>
</feature>
<evidence type="ECO:0000313" key="3">
    <source>
        <dbReference type="Proteomes" id="UP000195521"/>
    </source>
</evidence>
<dbReference type="Proteomes" id="UP000195521">
    <property type="component" value="Unassembled WGS sequence"/>
</dbReference>
<keyword evidence="1" id="KW-1133">Transmembrane helix</keyword>
<dbReference type="AlphaFoldDB" id="A0A1Y1JVQ1"/>
<keyword evidence="1" id="KW-0812">Transmembrane</keyword>
<keyword evidence="1" id="KW-0472">Membrane</keyword>